<dbReference type="InterPro" id="IPR050300">
    <property type="entry name" value="GDXG_lipolytic_enzyme"/>
</dbReference>
<evidence type="ECO:0000256" key="3">
    <source>
        <dbReference type="PROSITE-ProRule" id="PRU10038"/>
    </source>
</evidence>
<protein>
    <recommendedName>
        <fullName evidence="4">Alpha/beta hydrolase fold-3 domain-containing protein</fullName>
    </recommendedName>
</protein>
<dbReference type="Proteomes" id="UP000238220">
    <property type="component" value="Unassembled WGS sequence"/>
</dbReference>
<gene>
    <name evidence="5" type="ORF">C3942_05925</name>
</gene>
<dbReference type="InterPro" id="IPR029058">
    <property type="entry name" value="AB_hydrolase_fold"/>
</dbReference>
<comment type="similarity">
    <text evidence="1">Belongs to the 'GDXG' lipolytic enzyme family.</text>
</comment>
<name>A0A2S5TJS3_9GAMM</name>
<dbReference type="InterPro" id="IPR033140">
    <property type="entry name" value="Lipase_GDXG_put_SER_AS"/>
</dbReference>
<dbReference type="Pfam" id="PF07859">
    <property type="entry name" value="Abhydrolase_3"/>
    <property type="match status" value="1"/>
</dbReference>
<organism evidence="5 6">
    <name type="scientific">Solimonas fluminis</name>
    <dbReference type="NCBI Taxonomy" id="2086571"/>
    <lineage>
        <taxon>Bacteria</taxon>
        <taxon>Pseudomonadati</taxon>
        <taxon>Pseudomonadota</taxon>
        <taxon>Gammaproteobacteria</taxon>
        <taxon>Nevskiales</taxon>
        <taxon>Nevskiaceae</taxon>
        <taxon>Solimonas</taxon>
    </lineage>
</organism>
<evidence type="ECO:0000256" key="2">
    <source>
        <dbReference type="ARBA" id="ARBA00022801"/>
    </source>
</evidence>
<dbReference type="AlphaFoldDB" id="A0A2S5TJS3"/>
<dbReference type="EMBL" id="PSNW01000002">
    <property type="protein sequence ID" value="PPE75211.1"/>
    <property type="molecule type" value="Genomic_DNA"/>
</dbReference>
<dbReference type="PROSITE" id="PS01173">
    <property type="entry name" value="LIPASE_GDXG_HIS"/>
    <property type="match status" value="1"/>
</dbReference>
<evidence type="ECO:0000313" key="5">
    <source>
        <dbReference type="EMBL" id="PPE75211.1"/>
    </source>
</evidence>
<feature type="domain" description="Alpha/beta hydrolase fold-3" evidence="4">
    <location>
        <begin position="72"/>
        <end position="273"/>
    </location>
</feature>
<dbReference type="GO" id="GO:0004806">
    <property type="term" value="F:triacylglycerol lipase activity"/>
    <property type="evidence" value="ECO:0007669"/>
    <property type="project" value="TreeGrafter"/>
</dbReference>
<dbReference type="PROSITE" id="PS01174">
    <property type="entry name" value="LIPASE_GDXG_SER"/>
    <property type="match status" value="1"/>
</dbReference>
<evidence type="ECO:0000313" key="6">
    <source>
        <dbReference type="Proteomes" id="UP000238220"/>
    </source>
</evidence>
<dbReference type="OrthoDB" id="9806180at2"/>
<sequence>MGAMQRIIPRVIRGTVKPAFNPRLPIGLRRRWLELASQANLAPRDCRYEASTLGGRPAERVRAAGPLSRNVLLYLHGGGYFMGSPRTHRAISGRLARLTGATVYLPEYRLSPEHPYPAQLQDALAAYRALLDHGVAPQRIAVAGDSAGGHLALSLLLALRDNGLPLPAAAALLSPWADTRLDGESVGGVGANDPMLTPAWARLSGAEFRGGIAADDPRVQLLAADLAGLPPLRIEVGSNEILRSDAEGLAAAAEAAGVEVAFRRWEGLWHVFQVHGGLLRAADESLAGIAGWLKERWA</sequence>
<dbReference type="InterPro" id="IPR002168">
    <property type="entry name" value="Lipase_GDXG_HIS_AS"/>
</dbReference>
<keyword evidence="6" id="KW-1185">Reference proteome</keyword>
<dbReference type="Gene3D" id="3.40.50.1820">
    <property type="entry name" value="alpha/beta hydrolase"/>
    <property type="match status" value="1"/>
</dbReference>
<feature type="active site" evidence="3">
    <location>
        <position position="146"/>
    </location>
</feature>
<proteinExistence type="inferred from homology"/>
<accession>A0A2S5TJS3</accession>
<evidence type="ECO:0000259" key="4">
    <source>
        <dbReference type="Pfam" id="PF07859"/>
    </source>
</evidence>
<comment type="caution">
    <text evidence="5">The sequence shown here is derived from an EMBL/GenBank/DDBJ whole genome shotgun (WGS) entry which is preliminary data.</text>
</comment>
<dbReference type="InterPro" id="IPR013094">
    <property type="entry name" value="AB_hydrolase_3"/>
</dbReference>
<keyword evidence="2" id="KW-0378">Hydrolase</keyword>
<dbReference type="PANTHER" id="PTHR48081:SF30">
    <property type="entry name" value="ACETYL-HYDROLASE LIPR-RELATED"/>
    <property type="match status" value="1"/>
</dbReference>
<dbReference type="PANTHER" id="PTHR48081">
    <property type="entry name" value="AB HYDROLASE SUPERFAMILY PROTEIN C4A8.06C"/>
    <property type="match status" value="1"/>
</dbReference>
<evidence type="ECO:0000256" key="1">
    <source>
        <dbReference type="ARBA" id="ARBA00010515"/>
    </source>
</evidence>
<dbReference type="SUPFAM" id="SSF53474">
    <property type="entry name" value="alpha/beta-Hydrolases"/>
    <property type="match status" value="1"/>
</dbReference>
<reference evidence="5 6" key="1">
    <citation type="submission" date="2018-02" db="EMBL/GenBank/DDBJ databases">
        <title>Genome sequencing of Solimonas sp. HR-BB.</title>
        <authorList>
            <person name="Lee Y."/>
            <person name="Jeon C.O."/>
        </authorList>
    </citation>
    <scope>NUCLEOTIDE SEQUENCE [LARGE SCALE GENOMIC DNA]</scope>
    <source>
        <strain evidence="5 6">HR-BB</strain>
    </source>
</reference>